<dbReference type="RefSeq" id="WP_208046432.1">
    <property type="nucleotide sequence ID" value="NZ_JAGDYL010000021.1"/>
</dbReference>
<gene>
    <name evidence="1" type="ORF">J4H91_11640</name>
</gene>
<protein>
    <submittedName>
        <fullName evidence="1">Uncharacterized protein</fullName>
    </submittedName>
</protein>
<dbReference type="AlphaFoldDB" id="A0A939LWY9"/>
<proteinExistence type="predicted"/>
<accession>A0A939LWY9</accession>
<dbReference type="EMBL" id="JAGDYL010000021">
    <property type="protein sequence ID" value="MBO1805961.1"/>
    <property type="molecule type" value="Genomic_DNA"/>
</dbReference>
<evidence type="ECO:0000313" key="1">
    <source>
        <dbReference type="EMBL" id="MBO1805961.1"/>
    </source>
</evidence>
<name>A0A939LWY9_9MICO</name>
<comment type="caution">
    <text evidence="1">The sequence shown here is derived from an EMBL/GenBank/DDBJ whole genome shotgun (WGS) entry which is preliminary data.</text>
</comment>
<keyword evidence="2" id="KW-1185">Reference proteome</keyword>
<dbReference type="Proteomes" id="UP000664398">
    <property type="component" value="Unassembled WGS sequence"/>
</dbReference>
<evidence type="ECO:0000313" key="2">
    <source>
        <dbReference type="Proteomes" id="UP000664398"/>
    </source>
</evidence>
<sequence>MALKPPNFQWLGFTEEQIELLDFTDFIGNNGWARNSQTEEVMPNHLNDCAEANLGIDRIVEAMKAIGYTRDDLHMLRRWESKRTTGKFGK</sequence>
<organism evidence="1 2">
    <name type="scientific">Leucobacter ruminantium</name>
    <dbReference type="NCBI Taxonomy" id="1289170"/>
    <lineage>
        <taxon>Bacteria</taxon>
        <taxon>Bacillati</taxon>
        <taxon>Actinomycetota</taxon>
        <taxon>Actinomycetes</taxon>
        <taxon>Micrococcales</taxon>
        <taxon>Microbacteriaceae</taxon>
        <taxon>Leucobacter</taxon>
    </lineage>
</organism>
<reference evidence="1" key="1">
    <citation type="submission" date="2021-03" db="EMBL/GenBank/DDBJ databases">
        <title>Leucobacter chromiisoli sp. nov., isolated from chromium-containing soil of chemical plant.</title>
        <authorList>
            <person name="Xu Z."/>
        </authorList>
    </citation>
    <scope>NUCLEOTIDE SEQUENCE</scope>
    <source>
        <strain evidence="1">A2</strain>
    </source>
</reference>